<dbReference type="EMBL" id="FOEL01000027">
    <property type="protein sequence ID" value="SER81694.1"/>
    <property type="molecule type" value="Genomic_DNA"/>
</dbReference>
<evidence type="ECO:0000313" key="2">
    <source>
        <dbReference type="EMBL" id="SER81694.1"/>
    </source>
</evidence>
<dbReference type="PANTHER" id="PTHR37812">
    <property type="entry name" value="MU-LIKE PROPHAGE FLUMU PROTEIN C"/>
    <property type="match status" value="1"/>
</dbReference>
<dbReference type="InterPro" id="IPR052411">
    <property type="entry name" value="c-mor_Regulatory_Protein"/>
</dbReference>
<dbReference type="Pfam" id="PF08765">
    <property type="entry name" value="Mor"/>
    <property type="match status" value="1"/>
</dbReference>
<comment type="caution">
    <text evidence="2">The sequence shown here is derived from an EMBL/GenBank/DDBJ whole genome shotgun (WGS) entry which is preliminary data.</text>
</comment>
<feature type="domain" description="Mor transcription activator" evidence="1">
    <location>
        <begin position="11"/>
        <end position="94"/>
    </location>
</feature>
<dbReference type="InterPro" id="IPR014875">
    <property type="entry name" value="Mor_transcription_activator"/>
</dbReference>
<evidence type="ECO:0000313" key="3">
    <source>
        <dbReference type="Proteomes" id="UP000199410"/>
    </source>
</evidence>
<dbReference type="Proteomes" id="UP000199410">
    <property type="component" value="Unassembled WGS sequence"/>
</dbReference>
<reference evidence="2 3" key="1">
    <citation type="submission" date="2016-10" db="EMBL/GenBank/DDBJ databases">
        <authorList>
            <person name="Varghese N."/>
            <person name="Submissions S."/>
        </authorList>
    </citation>
    <scope>NUCLEOTIDE SEQUENCE [LARGE SCALE GENOMIC DNA]</scope>
    <source>
        <strain evidence="2 3">TC-13</strain>
    </source>
</reference>
<protein>
    <submittedName>
        <fullName evidence="2">Mor transcription activator family protein</fullName>
    </submittedName>
</protein>
<dbReference type="RefSeq" id="WP_089987372.1">
    <property type="nucleotide sequence ID" value="NZ_CP167119.1"/>
</dbReference>
<organism evidence="2 3">
    <name type="scientific">Lysinibacillus fusiformis</name>
    <dbReference type="NCBI Taxonomy" id="28031"/>
    <lineage>
        <taxon>Bacteria</taxon>
        <taxon>Bacillati</taxon>
        <taxon>Bacillota</taxon>
        <taxon>Bacilli</taxon>
        <taxon>Bacillales</taxon>
        <taxon>Bacillaceae</taxon>
        <taxon>Lysinibacillus</taxon>
    </lineage>
</organism>
<name>A0A1H9S9L7_9BACI</name>
<sequence>MSYKKAKHILPEELLAAIQEYMDGEYIYIPRKEQHKMSWGSRTTIKAELDLRNANIYNDFLSGMVRETLAEKYYLSLKSIQRIILNEKRKAANQQSLRF</sequence>
<accession>A0A1H9S9L7</accession>
<evidence type="ECO:0000259" key="1">
    <source>
        <dbReference type="Pfam" id="PF08765"/>
    </source>
</evidence>
<dbReference type="AlphaFoldDB" id="A0A1H9S9L7"/>
<dbReference type="InterPro" id="IPR009057">
    <property type="entry name" value="Homeodomain-like_sf"/>
</dbReference>
<dbReference type="Gene3D" id="1.10.10.60">
    <property type="entry name" value="Homeodomain-like"/>
    <property type="match status" value="1"/>
</dbReference>
<gene>
    <name evidence="2" type="ORF">SAMN02787113_04661</name>
</gene>
<dbReference type="PANTHER" id="PTHR37812:SF1">
    <property type="entry name" value="MU-LIKE PROPHAGE FLUMU PROTEIN C"/>
    <property type="match status" value="1"/>
</dbReference>
<dbReference type="InterPro" id="IPR049739">
    <property type="entry name" value="YraL-like"/>
</dbReference>
<dbReference type="NCBIfam" id="NF040785">
    <property type="entry name" value="CD3324_fam"/>
    <property type="match status" value="1"/>
</dbReference>
<dbReference type="SUPFAM" id="SSF46689">
    <property type="entry name" value="Homeodomain-like"/>
    <property type="match status" value="1"/>
</dbReference>
<proteinExistence type="predicted"/>